<dbReference type="EMBL" id="QDLV01000019">
    <property type="protein sequence ID" value="PVJ44795.1"/>
    <property type="molecule type" value="Genomic_DNA"/>
</dbReference>
<organism evidence="2 3">
    <name type="scientific">Salmonella enterica subsp. enterica serovar Gaminara</name>
    <dbReference type="NCBI Taxonomy" id="913070"/>
    <lineage>
        <taxon>Bacteria</taxon>
        <taxon>Pseudomonadati</taxon>
        <taxon>Pseudomonadota</taxon>
        <taxon>Gammaproteobacteria</taxon>
        <taxon>Enterobacterales</taxon>
        <taxon>Enterobacteriaceae</taxon>
        <taxon>Salmonella</taxon>
    </lineage>
</organism>
<reference evidence="2 3" key="1">
    <citation type="submission" date="2018-04" db="EMBL/GenBank/DDBJ databases">
        <title>Serotype diversity and antimicrobial resistance among Salmonella enterica isolated from patients at an equine referral hospital.</title>
        <authorList>
            <person name="Leon I.M."/>
            <person name="Lawhon S.D."/>
            <person name="Norman K.N."/>
            <person name="Threadgill D.S."/>
            <person name="Ohta N."/>
            <person name="Vinasco J."/>
            <person name="Scott H.M."/>
        </authorList>
    </citation>
    <scope>NUCLEOTIDE SEQUENCE [LARGE SCALE GENOMIC DNA]</scope>
    <source>
        <strain evidence="2 3">230</strain>
    </source>
</reference>
<dbReference type="Proteomes" id="UP000245551">
    <property type="component" value="Unassembled WGS sequence"/>
</dbReference>
<dbReference type="AntiFam" id="ANF00259">
    <property type="entry name" value="Protein of unknown function (DUF1472)"/>
</dbReference>
<evidence type="ECO:0000313" key="2">
    <source>
        <dbReference type="EMBL" id="PVJ44795.1"/>
    </source>
</evidence>
<accession>A0A2T8X2B4</accession>
<gene>
    <name evidence="2" type="ORF">C4855_19625</name>
</gene>
<comment type="caution">
    <text evidence="2">The sequence shown here is derived from an EMBL/GenBank/DDBJ whole genome shotgun (WGS) entry which is preliminary data.</text>
</comment>
<dbReference type="Pfam" id="PF03230">
    <property type="entry name" value="Antirestrict"/>
    <property type="match status" value="1"/>
</dbReference>
<evidence type="ECO:0000256" key="1">
    <source>
        <dbReference type="ARBA" id="ARBA00008618"/>
    </source>
</evidence>
<dbReference type="Gene3D" id="3.30.70.3580">
    <property type="entry name" value="Antirestriction protein"/>
    <property type="match status" value="1"/>
</dbReference>
<proteinExistence type="inferred from homology"/>
<evidence type="ECO:0000313" key="3">
    <source>
        <dbReference type="Proteomes" id="UP000245551"/>
    </source>
</evidence>
<name>A0A2T8X2B4_SALET</name>
<protein>
    <submittedName>
        <fullName evidence="2">KlcA</fullName>
    </submittedName>
</protein>
<dbReference type="InterPro" id="IPR004914">
    <property type="entry name" value="Antirestrict"/>
</dbReference>
<sequence>MSLWFSTLRLPRCDGLCRASIVAGLALMQGCASPLRSPGPSFPSAELFRSFVRSGFASSPSSSRLPCRQAAASLAPLHPRLGARLLWMHGTARCRGYVNYGGNTMQYAETAPLNVEESDRLSFLPYLFGDDFMIAEMQVYALARKMITGYEGGFWHFIRLPDGGGYMMPDCGPVHLTNSENWFDSTVSADAAGIILTSLAINRRLWAHHACGHAALTHLFRTRDAQLWSHIEFHPECNAIYAALD</sequence>
<dbReference type="AlphaFoldDB" id="A0A2T8X2B4"/>
<comment type="similarity">
    <text evidence="1">Belongs to the antirestriction protein family.</text>
</comment>
<dbReference type="InterPro" id="IPR042297">
    <property type="entry name" value="Antirestriction_sf"/>
</dbReference>